<name>A0AAW5BAS8_9BACI</name>
<dbReference type="Proteomes" id="UP001199631">
    <property type="component" value="Unassembled WGS sequence"/>
</dbReference>
<dbReference type="EMBL" id="JAIFZM010000013">
    <property type="protein sequence ID" value="MCG3420341.1"/>
    <property type="molecule type" value="Genomic_DNA"/>
</dbReference>
<accession>A0AAW5BAS8</accession>
<dbReference type="Pfam" id="PF13040">
    <property type="entry name" value="Fur_reg_FbpB"/>
    <property type="match status" value="1"/>
</dbReference>
<sequence length="56" mass="6837">MRPKTLNFEQLFQQNKQELMEDKRELSQIEVRLEKRQSDSVMLKKERAQNKTLQSE</sequence>
<reference evidence="2 3" key="1">
    <citation type="journal article" date="2022" name="Evol. Bioinform. Online">
        <title>Draft Genome Sequence of Oceanobacillus jordanicus Strain GSFE11, a Halotolerant Plant Growth-Promoting Bacterial Endophyte Isolated From the Jordan Valley.</title>
        <authorList>
            <person name="Alhindi T."/>
            <person name="Albdaiwi R."/>
        </authorList>
    </citation>
    <scope>NUCLEOTIDE SEQUENCE [LARGE SCALE GENOMIC DNA]</scope>
    <source>
        <strain evidence="2 3">GSFE11</strain>
    </source>
</reference>
<evidence type="ECO:0000256" key="1">
    <source>
        <dbReference type="SAM" id="MobiDB-lite"/>
    </source>
</evidence>
<comment type="caution">
    <text evidence="2">The sequence shown here is derived from an EMBL/GenBank/DDBJ whole genome shotgun (WGS) entry which is preliminary data.</text>
</comment>
<organism evidence="2 3">
    <name type="scientific">Oceanobacillus jordanicus</name>
    <dbReference type="NCBI Taxonomy" id="2867266"/>
    <lineage>
        <taxon>Bacteria</taxon>
        <taxon>Bacillati</taxon>
        <taxon>Bacillota</taxon>
        <taxon>Bacilli</taxon>
        <taxon>Bacillales</taxon>
        <taxon>Bacillaceae</taxon>
        <taxon>Oceanobacillus</taxon>
    </lineage>
</organism>
<proteinExistence type="predicted"/>
<gene>
    <name evidence="2" type="ORF">K3T81_14445</name>
</gene>
<protein>
    <submittedName>
        <fullName evidence="2">FbpB family small basic protein</fullName>
    </submittedName>
</protein>
<evidence type="ECO:0000313" key="3">
    <source>
        <dbReference type="Proteomes" id="UP001199631"/>
    </source>
</evidence>
<feature type="region of interest" description="Disordered" evidence="1">
    <location>
        <begin position="37"/>
        <end position="56"/>
    </location>
</feature>
<dbReference type="RefSeq" id="WP_106896518.1">
    <property type="nucleotide sequence ID" value="NZ_JAIFZM010000013.1"/>
</dbReference>
<keyword evidence="3" id="KW-1185">Reference proteome</keyword>
<dbReference type="InterPro" id="IPR025004">
    <property type="entry name" value="SenN/SenS"/>
</dbReference>
<feature type="compositionally biased region" description="Basic and acidic residues" evidence="1">
    <location>
        <begin position="37"/>
        <end position="49"/>
    </location>
</feature>
<evidence type="ECO:0000313" key="2">
    <source>
        <dbReference type="EMBL" id="MCG3420341.1"/>
    </source>
</evidence>
<dbReference type="AlphaFoldDB" id="A0AAW5BAS8"/>